<feature type="non-terminal residue" evidence="1">
    <location>
        <position position="127"/>
    </location>
</feature>
<dbReference type="EMBL" id="CAJDYZ010004421">
    <property type="protein sequence ID" value="CAD1471389.1"/>
    <property type="molecule type" value="Genomic_DNA"/>
</dbReference>
<gene>
    <name evidence="1" type="ORF">MHI_LOCUS237058</name>
</gene>
<organism evidence="1 2">
    <name type="scientific">Heterotrigona itama</name>
    <dbReference type="NCBI Taxonomy" id="395501"/>
    <lineage>
        <taxon>Eukaryota</taxon>
        <taxon>Metazoa</taxon>
        <taxon>Ecdysozoa</taxon>
        <taxon>Arthropoda</taxon>
        <taxon>Hexapoda</taxon>
        <taxon>Insecta</taxon>
        <taxon>Pterygota</taxon>
        <taxon>Neoptera</taxon>
        <taxon>Endopterygota</taxon>
        <taxon>Hymenoptera</taxon>
        <taxon>Apocrita</taxon>
        <taxon>Aculeata</taxon>
        <taxon>Apoidea</taxon>
        <taxon>Anthophila</taxon>
        <taxon>Apidae</taxon>
        <taxon>Heterotrigona</taxon>
    </lineage>
</organism>
<accession>A0A6V7H151</accession>
<feature type="non-terminal residue" evidence="1">
    <location>
        <position position="1"/>
    </location>
</feature>
<comment type="caution">
    <text evidence="1">The sequence shown here is derived from an EMBL/GenBank/DDBJ whole genome shotgun (WGS) entry which is preliminary data.</text>
</comment>
<evidence type="ECO:0000313" key="1">
    <source>
        <dbReference type="EMBL" id="CAD1471389.1"/>
    </source>
</evidence>
<dbReference type="Proteomes" id="UP000752696">
    <property type="component" value="Unassembled WGS sequence"/>
</dbReference>
<name>A0A6V7H151_9HYME</name>
<protein>
    <submittedName>
        <fullName evidence="1">Uncharacterized protein</fullName>
    </submittedName>
</protein>
<dbReference type="AlphaFoldDB" id="A0A6V7H151"/>
<keyword evidence="2" id="KW-1185">Reference proteome</keyword>
<reference evidence="1" key="1">
    <citation type="submission" date="2020-07" db="EMBL/GenBank/DDBJ databases">
        <authorList>
            <person name="Nazaruddin N."/>
        </authorList>
    </citation>
    <scope>NUCLEOTIDE SEQUENCE</scope>
</reference>
<evidence type="ECO:0000313" key="2">
    <source>
        <dbReference type="Proteomes" id="UP000752696"/>
    </source>
</evidence>
<proteinExistence type="predicted"/>
<sequence length="127" mass="14653">NNLLCELSPREILKYGQRINVGSHYSGYACEEPLFARTLTKSHPAHATLHTPEEAENFWRIASIFGPPPVDPSNRMKALGIQVLLKRQFLANSQLYRTSDIVKIRIEYNSEYFEIFLNSRSLDRLQT</sequence>